<gene>
    <name evidence="2" type="ORF">AMS68_003431</name>
</gene>
<reference evidence="2 3" key="1">
    <citation type="journal article" date="2016" name="Sci. Rep.">
        <title>Peltaster fructicola genome reveals evolution from an invasive phytopathogen to an ectophytic parasite.</title>
        <authorList>
            <person name="Xu C."/>
            <person name="Chen H."/>
            <person name="Gleason M.L."/>
            <person name="Xu J.R."/>
            <person name="Liu H."/>
            <person name="Zhang R."/>
            <person name="Sun G."/>
        </authorList>
    </citation>
    <scope>NUCLEOTIDE SEQUENCE [LARGE SCALE GENOMIC DNA]</scope>
    <source>
        <strain evidence="2 3">LNHT1506</strain>
    </source>
</reference>
<feature type="compositionally biased region" description="Low complexity" evidence="1">
    <location>
        <begin position="21"/>
        <end position="31"/>
    </location>
</feature>
<dbReference type="EMBL" id="CP051140">
    <property type="protein sequence ID" value="QIW97913.1"/>
    <property type="molecule type" value="Genomic_DNA"/>
</dbReference>
<evidence type="ECO:0000313" key="2">
    <source>
        <dbReference type="EMBL" id="QIW97913.1"/>
    </source>
</evidence>
<dbReference type="AlphaFoldDB" id="A0A6H0XT51"/>
<organism evidence="2 3">
    <name type="scientific">Peltaster fructicola</name>
    <dbReference type="NCBI Taxonomy" id="286661"/>
    <lineage>
        <taxon>Eukaryota</taxon>
        <taxon>Fungi</taxon>
        <taxon>Dikarya</taxon>
        <taxon>Ascomycota</taxon>
        <taxon>Pezizomycotina</taxon>
        <taxon>Dothideomycetes</taxon>
        <taxon>Dothideomycetes incertae sedis</taxon>
        <taxon>Peltaster</taxon>
    </lineage>
</organism>
<proteinExistence type="predicted"/>
<evidence type="ECO:0000256" key="1">
    <source>
        <dbReference type="SAM" id="MobiDB-lite"/>
    </source>
</evidence>
<accession>A0A6H0XT51</accession>
<name>A0A6H0XT51_9PEZI</name>
<protein>
    <submittedName>
        <fullName evidence="2">Uncharacterized protein</fullName>
    </submittedName>
</protein>
<sequence length="463" mass="51346">MPLDTYGRPILVRQIRDKTTRAQSQRTTRSGTPKRDIRSVSFNAHPLPRAEPMSPGHRSASPGRSAIRAPSPEHIAAPPVDITPELAQYSEEAICQQLHSLRARIVSFSGLFVLPVVHRTRPLDALLSSAANRVTVAFASALLLGGPDGKESWERFFDDTPSVQALVVGLVTRALKQLVFDVLHFGATETEQKRLDAFENESAKLHGFVRQRRTKRLLEDLARNSNVEASNAARQAQEDIVSSRLFKLVSPLFELSLKSASPGNKAAKLLPALRVVVKEAVLCAHGMRRADVAFEWTNAFKEFEFNPKHEECFNLGEMLETSPYARNADGHAALKSGQEHRRQSIVVGVVSPGLVSYRLDVPLDDDVEMTDTADEGALGGTTVLKAADEHAEPMARLAEFSAQGFHYRVIMKSVVLLRWGEQSLRAQLLGRPEEYKKALERGEEQKDVLGLWDLFVERHSGKT</sequence>
<dbReference type="OrthoDB" id="309640at2759"/>
<dbReference type="Proteomes" id="UP000503462">
    <property type="component" value="Chromosome 2"/>
</dbReference>
<keyword evidence="3" id="KW-1185">Reference proteome</keyword>
<feature type="region of interest" description="Disordered" evidence="1">
    <location>
        <begin position="18"/>
        <end position="70"/>
    </location>
</feature>
<evidence type="ECO:0000313" key="3">
    <source>
        <dbReference type="Proteomes" id="UP000503462"/>
    </source>
</evidence>